<dbReference type="STRING" id="106549.A0A540N9I5"/>
<comment type="caution">
    <text evidence="3">The sequence shown here is derived from an EMBL/GenBank/DDBJ whole genome shotgun (WGS) entry which is preliminary data.</text>
</comment>
<reference evidence="3 4" key="1">
    <citation type="journal article" date="2019" name="G3 (Bethesda)">
        <title>Sequencing of a Wild Apple (Malus baccata) Genome Unravels the Differences Between Cultivated and Wild Apple Species Regarding Disease Resistance and Cold Tolerance.</title>
        <authorList>
            <person name="Chen X."/>
        </authorList>
    </citation>
    <scope>NUCLEOTIDE SEQUENCE [LARGE SCALE GENOMIC DNA]</scope>
    <source>
        <strain evidence="4">cv. Shandingzi</strain>
        <tissue evidence="3">Leaves</tissue>
    </source>
</reference>
<proteinExistence type="predicted"/>
<dbReference type="InterPro" id="IPR010800">
    <property type="entry name" value="GRP"/>
</dbReference>
<feature type="signal peptide" evidence="2">
    <location>
        <begin position="1"/>
        <end position="25"/>
    </location>
</feature>
<name>A0A540N9I5_MALBA</name>
<sequence>MVSKTFIYFCLLLAIVLLISSEVAADAAEATMNPNGVRDAKYGGGYQGDPGRGRYGGGYQGDPGRGGYGAQVVVDMAVVGVLVEEVVAEMEEGVATMVAADGVTVEESA</sequence>
<keyword evidence="4" id="KW-1185">Reference proteome</keyword>
<dbReference type="Pfam" id="PF07172">
    <property type="entry name" value="GRP"/>
    <property type="match status" value="1"/>
</dbReference>
<evidence type="ECO:0000256" key="1">
    <source>
        <dbReference type="SAM" id="MobiDB-lite"/>
    </source>
</evidence>
<protein>
    <recommendedName>
        <fullName evidence="5">Glycine-rich protein</fullName>
    </recommendedName>
</protein>
<keyword evidence="2" id="KW-0732">Signal</keyword>
<evidence type="ECO:0000313" key="4">
    <source>
        <dbReference type="Proteomes" id="UP000315295"/>
    </source>
</evidence>
<feature type="region of interest" description="Disordered" evidence="1">
    <location>
        <begin position="35"/>
        <end position="59"/>
    </location>
</feature>
<organism evidence="3 4">
    <name type="scientific">Malus baccata</name>
    <name type="common">Siberian crab apple</name>
    <name type="synonym">Pyrus baccata</name>
    <dbReference type="NCBI Taxonomy" id="106549"/>
    <lineage>
        <taxon>Eukaryota</taxon>
        <taxon>Viridiplantae</taxon>
        <taxon>Streptophyta</taxon>
        <taxon>Embryophyta</taxon>
        <taxon>Tracheophyta</taxon>
        <taxon>Spermatophyta</taxon>
        <taxon>Magnoliopsida</taxon>
        <taxon>eudicotyledons</taxon>
        <taxon>Gunneridae</taxon>
        <taxon>Pentapetalae</taxon>
        <taxon>rosids</taxon>
        <taxon>fabids</taxon>
        <taxon>Rosales</taxon>
        <taxon>Rosaceae</taxon>
        <taxon>Amygdaloideae</taxon>
        <taxon>Maleae</taxon>
        <taxon>Malus</taxon>
    </lineage>
</organism>
<dbReference type="PANTHER" id="PTHR37389">
    <property type="entry name" value="NODULIN-24"/>
    <property type="match status" value="1"/>
</dbReference>
<dbReference type="AlphaFoldDB" id="A0A540N9I5"/>
<evidence type="ECO:0000313" key="3">
    <source>
        <dbReference type="EMBL" id="TQE07712.1"/>
    </source>
</evidence>
<dbReference type="PANTHER" id="PTHR37389:SF16">
    <property type="entry name" value="GLYCINE-RICH CELL WALL STRUCTURAL PROTEIN"/>
    <property type="match status" value="1"/>
</dbReference>
<dbReference type="EMBL" id="VIEB01000081">
    <property type="protein sequence ID" value="TQE07712.1"/>
    <property type="molecule type" value="Genomic_DNA"/>
</dbReference>
<accession>A0A540N9I5</accession>
<evidence type="ECO:0008006" key="5">
    <source>
        <dbReference type="Google" id="ProtNLM"/>
    </source>
</evidence>
<evidence type="ECO:0000256" key="2">
    <source>
        <dbReference type="SAM" id="SignalP"/>
    </source>
</evidence>
<dbReference type="Proteomes" id="UP000315295">
    <property type="component" value="Unassembled WGS sequence"/>
</dbReference>
<feature type="compositionally biased region" description="Gly residues" evidence="1">
    <location>
        <begin position="42"/>
        <end position="59"/>
    </location>
</feature>
<feature type="chain" id="PRO_5021862573" description="Glycine-rich protein" evidence="2">
    <location>
        <begin position="26"/>
        <end position="109"/>
    </location>
</feature>
<gene>
    <name evidence="3" type="ORF">C1H46_006645</name>
</gene>